<dbReference type="OrthoDB" id="6499973at2759"/>
<accession>A0A8H4U3T9</accession>
<comment type="caution">
    <text evidence="1">The sequence shown here is derived from an EMBL/GenBank/DDBJ whole genome shotgun (WGS) entry which is preliminary data.</text>
</comment>
<evidence type="ECO:0000313" key="2">
    <source>
        <dbReference type="Proteomes" id="UP000622797"/>
    </source>
</evidence>
<proteinExistence type="predicted"/>
<protein>
    <submittedName>
        <fullName evidence="1">Uncharacterized protein</fullName>
    </submittedName>
</protein>
<sequence>MAGTIEEMIDLVWSPPRGVKRQHRDRKHPDNLQYYRQWEFTIYRTYYGPDSDKYWKMLLGALEQQTKLAFGCYQDEEDTDQGDVQRLKGLFHLDTRENPLLLDGLDVRGIRKFCQSEKFDDKRVIAGHLFHFILLADEAVLKDISEREFIVKAVSLDWFEGHPGWGWMRIPTGYLLELWSLLMRRSYQTEGALCFNGPEQDLKDYVWPGDLALDDTGSCSEVRPFLHYSGQSPDRTY</sequence>
<gene>
    <name evidence="1" type="ORF">FSARC_3411</name>
</gene>
<dbReference type="AlphaFoldDB" id="A0A8H4U3T9"/>
<reference evidence="1" key="1">
    <citation type="journal article" date="2020" name="BMC Genomics">
        <title>Correction to: Identification and distribution of gene clusters required for synthesis of sphingolipid metabolism inhibitors in diverse species of the filamentous fungus Fusarium.</title>
        <authorList>
            <person name="Kim H.S."/>
            <person name="Lohmar J.M."/>
            <person name="Busman M."/>
            <person name="Brown D.W."/>
            <person name="Naumann T.A."/>
            <person name="Divon H.H."/>
            <person name="Lysoe E."/>
            <person name="Uhlig S."/>
            <person name="Proctor R.H."/>
        </authorList>
    </citation>
    <scope>NUCLEOTIDE SEQUENCE</scope>
    <source>
        <strain evidence="1">NRRL 20472</strain>
    </source>
</reference>
<organism evidence="1 2">
    <name type="scientific">Fusarium sarcochroum</name>
    <dbReference type="NCBI Taxonomy" id="1208366"/>
    <lineage>
        <taxon>Eukaryota</taxon>
        <taxon>Fungi</taxon>
        <taxon>Dikarya</taxon>
        <taxon>Ascomycota</taxon>
        <taxon>Pezizomycotina</taxon>
        <taxon>Sordariomycetes</taxon>
        <taxon>Hypocreomycetidae</taxon>
        <taxon>Hypocreales</taxon>
        <taxon>Nectriaceae</taxon>
        <taxon>Fusarium</taxon>
        <taxon>Fusarium lateritium species complex</taxon>
    </lineage>
</organism>
<dbReference type="EMBL" id="JABEXW010000165">
    <property type="protein sequence ID" value="KAF4969336.1"/>
    <property type="molecule type" value="Genomic_DNA"/>
</dbReference>
<name>A0A8H4U3T9_9HYPO</name>
<dbReference type="Proteomes" id="UP000622797">
    <property type="component" value="Unassembled WGS sequence"/>
</dbReference>
<reference evidence="1" key="2">
    <citation type="submission" date="2020-05" db="EMBL/GenBank/DDBJ databases">
        <authorList>
            <person name="Kim H.-S."/>
            <person name="Proctor R.H."/>
            <person name="Brown D.W."/>
        </authorList>
    </citation>
    <scope>NUCLEOTIDE SEQUENCE</scope>
    <source>
        <strain evidence="1">NRRL 20472</strain>
    </source>
</reference>
<evidence type="ECO:0000313" key="1">
    <source>
        <dbReference type="EMBL" id="KAF4969336.1"/>
    </source>
</evidence>
<keyword evidence="2" id="KW-1185">Reference proteome</keyword>